<dbReference type="PANTHER" id="PTHR36180:SF1">
    <property type="entry name" value="ANTA_ANTB ANTIREPRESSOR DOMAIN-CONTAINING PROTEIN"/>
    <property type="match status" value="1"/>
</dbReference>
<reference evidence="4" key="1">
    <citation type="submission" date="2017-06" db="EMBL/GenBank/DDBJ databases">
        <title>Capnocytophaga spp. assemblies.</title>
        <authorList>
            <person name="Gulvik C.A."/>
        </authorList>
    </citation>
    <scope>NUCLEOTIDE SEQUENCE [LARGE SCALE GENOMIC DNA]</scope>
    <source>
        <strain evidence="4">H4486</strain>
    </source>
</reference>
<evidence type="ECO:0000313" key="3">
    <source>
        <dbReference type="EMBL" id="ATA79298.1"/>
    </source>
</evidence>
<dbReference type="InterPro" id="IPR013557">
    <property type="entry name" value="AntA/B_antirep"/>
</dbReference>
<accession>A0A250F5F8</accession>
<dbReference type="AlphaFoldDB" id="A0A250F5F8"/>
<dbReference type="Pfam" id="PF08346">
    <property type="entry name" value="AntA"/>
    <property type="match status" value="1"/>
</dbReference>
<dbReference type="Proteomes" id="UP000217334">
    <property type="component" value="Chromosome"/>
</dbReference>
<dbReference type="PANTHER" id="PTHR36180">
    <property type="entry name" value="DNA-BINDING PROTEIN-RELATED-RELATED"/>
    <property type="match status" value="1"/>
</dbReference>
<sequence>MKELIKITEQNGNQVVSMKDLYTFLEVRENWTDWTKRMLGYGFDENIDYEAVSVFRHHPNGIGGTTVKDYALTLDCAKEIAMLQRSERGKMARQYFIECEKQLRSGKFALPTTYKEALQSLLEEVEAKERLQAQNDLQRIELQKQSPKVAYYEDVLTSKSTYNANQIAKELGMSAVTLNKRLHELKVQYKQGGQWLLYHHHQDKGYTKTVTHTYTDSQGETRTSSSTVWTEKGREFIHSIIQ</sequence>
<evidence type="ECO:0000259" key="2">
    <source>
        <dbReference type="Pfam" id="PF08346"/>
    </source>
</evidence>
<dbReference type="Pfam" id="PF03374">
    <property type="entry name" value="ANT"/>
    <property type="match status" value="1"/>
</dbReference>
<name>A0A250F5F8_CAPSP</name>
<evidence type="ECO:0000313" key="4">
    <source>
        <dbReference type="Proteomes" id="UP000217334"/>
    </source>
</evidence>
<dbReference type="EMBL" id="CP022383">
    <property type="protein sequence ID" value="ATA79298.1"/>
    <property type="molecule type" value="Genomic_DNA"/>
</dbReference>
<dbReference type="InterPro" id="IPR005039">
    <property type="entry name" value="Ant_C"/>
</dbReference>
<dbReference type="RefSeq" id="WP_095901241.1">
    <property type="nucleotide sequence ID" value="NZ_CP022383.1"/>
</dbReference>
<organism evidence="3 4">
    <name type="scientific">Capnocytophaga sputigena</name>
    <dbReference type="NCBI Taxonomy" id="1019"/>
    <lineage>
        <taxon>Bacteria</taxon>
        <taxon>Pseudomonadati</taxon>
        <taxon>Bacteroidota</taxon>
        <taxon>Flavobacteriia</taxon>
        <taxon>Flavobacteriales</taxon>
        <taxon>Flavobacteriaceae</taxon>
        <taxon>Capnocytophaga</taxon>
    </lineage>
</organism>
<feature type="domain" description="Antirepressor protein C-terminal" evidence="1">
    <location>
        <begin position="141"/>
        <end position="241"/>
    </location>
</feature>
<dbReference type="GO" id="GO:0003677">
    <property type="term" value="F:DNA binding"/>
    <property type="evidence" value="ECO:0007669"/>
    <property type="project" value="InterPro"/>
</dbReference>
<evidence type="ECO:0000259" key="1">
    <source>
        <dbReference type="Pfam" id="PF03374"/>
    </source>
</evidence>
<evidence type="ECO:0008006" key="5">
    <source>
        <dbReference type="Google" id="ProtNLM"/>
    </source>
</evidence>
<protein>
    <recommendedName>
        <fullName evidence="5">Phage antirepressor Ant</fullName>
    </recommendedName>
</protein>
<proteinExistence type="predicted"/>
<gene>
    <name evidence="3" type="ORF">CGC59_06215</name>
</gene>
<feature type="domain" description="AntA/AntB antirepressor" evidence="2">
    <location>
        <begin position="16"/>
        <end position="86"/>
    </location>
</feature>